<accession>A0A1I2L297</accession>
<evidence type="ECO:0000313" key="2">
    <source>
        <dbReference type="EMBL" id="SFF71577.1"/>
    </source>
</evidence>
<dbReference type="SUPFAM" id="SSF54427">
    <property type="entry name" value="NTF2-like"/>
    <property type="match status" value="1"/>
</dbReference>
<dbReference type="Gene3D" id="3.10.450.50">
    <property type="match status" value="1"/>
</dbReference>
<dbReference type="InterPro" id="IPR032710">
    <property type="entry name" value="NTF2-like_dom_sf"/>
</dbReference>
<dbReference type="InterPro" id="IPR011944">
    <property type="entry name" value="Steroid_delta5-4_isomerase"/>
</dbReference>
<dbReference type="OrthoDB" id="582586at2"/>
<dbReference type="AlphaFoldDB" id="A0A1I2L297"/>
<reference evidence="2 3" key="1">
    <citation type="submission" date="2016-10" db="EMBL/GenBank/DDBJ databases">
        <authorList>
            <person name="de Groot N.N."/>
        </authorList>
    </citation>
    <scope>NUCLEOTIDE SEQUENCE [LARGE SCALE GENOMIC DNA]</scope>
    <source>
        <strain evidence="2 3">OK461</strain>
    </source>
</reference>
<dbReference type="Proteomes" id="UP000181942">
    <property type="component" value="Unassembled WGS sequence"/>
</dbReference>
<organism evidence="2 3">
    <name type="scientific">Streptomyces mirabilis</name>
    <dbReference type="NCBI Taxonomy" id="68239"/>
    <lineage>
        <taxon>Bacteria</taxon>
        <taxon>Bacillati</taxon>
        <taxon>Actinomycetota</taxon>
        <taxon>Actinomycetes</taxon>
        <taxon>Kitasatosporales</taxon>
        <taxon>Streptomycetaceae</taxon>
        <taxon>Streptomyces</taxon>
    </lineage>
</organism>
<dbReference type="EMBL" id="FONR01000011">
    <property type="protein sequence ID" value="SFF71577.1"/>
    <property type="molecule type" value="Genomic_DNA"/>
</dbReference>
<evidence type="ECO:0000313" key="3">
    <source>
        <dbReference type="Proteomes" id="UP000181942"/>
    </source>
</evidence>
<dbReference type="NCBIfam" id="TIGR02246">
    <property type="entry name" value="SgcJ/EcaC family oxidoreductase"/>
    <property type="match status" value="1"/>
</dbReference>
<gene>
    <name evidence="2" type="ORF">SAMN02787118_11146</name>
</gene>
<name>A0A1I2L297_9ACTN</name>
<dbReference type="InterPro" id="IPR037401">
    <property type="entry name" value="SnoaL-like"/>
</dbReference>
<proteinExistence type="predicted"/>
<dbReference type="RefSeq" id="WP_075029921.1">
    <property type="nucleotide sequence ID" value="NZ_FONR01000011.1"/>
</dbReference>
<evidence type="ECO:0000259" key="1">
    <source>
        <dbReference type="Pfam" id="PF13474"/>
    </source>
</evidence>
<dbReference type="Pfam" id="PF13474">
    <property type="entry name" value="SnoaL_3"/>
    <property type="match status" value="1"/>
</dbReference>
<sequence>MTANQTRAADETAIRNVLKGVYEAWNASDADAFVAEYTEDASAILPGSYRKSREEIRESMKAGFSTFLKGSTTTDKVLNIRFLNDDAAVVVSETGILFPGETEVPGDRLVIASWVLVRQDGKWLLAAYQNSPVVMNQG</sequence>
<feature type="domain" description="SnoaL-like" evidence="1">
    <location>
        <begin position="14"/>
        <end position="134"/>
    </location>
</feature>
<protein>
    <recommendedName>
        <fullName evidence="1">SnoaL-like domain-containing protein</fullName>
    </recommendedName>
</protein>